<reference evidence="1 2" key="1">
    <citation type="submission" date="2023-07" db="EMBL/GenBank/DDBJ databases">
        <title>Sorghum-associated microbial communities from plants grown in Nebraska, USA.</title>
        <authorList>
            <person name="Schachtman D."/>
        </authorList>
    </citation>
    <scope>NUCLEOTIDE SEQUENCE [LARGE SCALE GENOMIC DNA]</scope>
    <source>
        <strain evidence="1 2">BE190</strain>
    </source>
</reference>
<dbReference type="PROSITE" id="PS51318">
    <property type="entry name" value="TAT"/>
    <property type="match status" value="1"/>
</dbReference>
<dbReference type="RefSeq" id="WP_310075674.1">
    <property type="nucleotide sequence ID" value="NZ_JAVDVX010000008.1"/>
</dbReference>
<dbReference type="PANTHER" id="PTHR43737:SF1">
    <property type="entry name" value="DUF1501 DOMAIN-CONTAINING PROTEIN"/>
    <property type="match status" value="1"/>
</dbReference>
<dbReference type="PANTHER" id="PTHR43737">
    <property type="entry name" value="BLL7424 PROTEIN"/>
    <property type="match status" value="1"/>
</dbReference>
<dbReference type="InterPro" id="IPR006311">
    <property type="entry name" value="TAT_signal"/>
</dbReference>
<dbReference type="InterPro" id="IPR010869">
    <property type="entry name" value="DUF1501"/>
</dbReference>
<organism evidence="1 2">
    <name type="scientific">Cellvibrio fibrivorans</name>
    <dbReference type="NCBI Taxonomy" id="126350"/>
    <lineage>
        <taxon>Bacteria</taxon>
        <taxon>Pseudomonadati</taxon>
        <taxon>Pseudomonadota</taxon>
        <taxon>Gammaproteobacteria</taxon>
        <taxon>Cellvibrionales</taxon>
        <taxon>Cellvibrionaceae</taxon>
        <taxon>Cellvibrio</taxon>
    </lineage>
</organism>
<dbReference type="Pfam" id="PF07394">
    <property type="entry name" value="DUF1501"/>
    <property type="match status" value="1"/>
</dbReference>
<proteinExistence type="predicted"/>
<keyword evidence="2" id="KW-1185">Reference proteome</keyword>
<comment type="caution">
    <text evidence="1">The sequence shown here is derived from an EMBL/GenBank/DDBJ whole genome shotgun (WGS) entry which is preliminary data.</text>
</comment>
<protein>
    <submittedName>
        <fullName evidence="1">Uncharacterized protein (DUF1501 family)</fullName>
    </submittedName>
</protein>
<dbReference type="Proteomes" id="UP001253595">
    <property type="component" value="Unassembled WGS sequence"/>
</dbReference>
<gene>
    <name evidence="1" type="ORF">J2X05_003934</name>
</gene>
<evidence type="ECO:0000313" key="2">
    <source>
        <dbReference type="Proteomes" id="UP001253595"/>
    </source>
</evidence>
<accession>A0ABU1V357</accession>
<name>A0ABU1V357_9GAMM</name>
<evidence type="ECO:0000313" key="1">
    <source>
        <dbReference type="EMBL" id="MDR7091896.1"/>
    </source>
</evidence>
<sequence length="458" mass="49723">MKNITHNRRHFLKQAAGIALGTSAAYTTTAGFQLANALVQPNDSYKALVCIFLFGGNDAFNMLVPTSDAEYAAYKTSRQTLAIEKNTLLPLSNQNGAGVALGFHPNMSHAQQLFNSGKLALLTNVGALVEPVSKANYQGNKSLLPPQLFSHNDQQTFLQSLQSSTRRNGWAGRAADAMQSMNINKKLSMNISLSGSNIWQSGNNVVPYSIDAAGIKELENFNKKTSDARELSRIQIYQALLAQQQENIFQREYARTQTLAWDLAGDVKTALDAQAPLQTVFPTGNPLAANLKMVAQMLSARSSLQVTRQTFFIGMGDFDTHGDQLRRHDILLAQLSAALDAFYKATIELGIADQVTTFTTSDFGRTLTSNGDGTDHGWGSHQMVMGGAVNGGNVYGQFPELIIGGKDDIGEGRIIPTNSMDQYAATLASWYGLPAGNFADVFPNLARFNDLDLGFFKS</sequence>
<dbReference type="EMBL" id="JAVDVX010000008">
    <property type="protein sequence ID" value="MDR7091896.1"/>
    <property type="molecule type" value="Genomic_DNA"/>
</dbReference>